<dbReference type="Gene3D" id="3.30.2160.10">
    <property type="entry name" value="Hect, E3 ligase catalytic domain"/>
    <property type="match status" value="1"/>
</dbReference>
<comment type="pathway">
    <text evidence="2">Protein modification; protein ubiquitination.</text>
</comment>
<dbReference type="SMART" id="SM00119">
    <property type="entry name" value="HECTc"/>
    <property type="match status" value="1"/>
</dbReference>
<proteinExistence type="predicted"/>
<dbReference type="AlphaFoldDB" id="A0AA38TBR5"/>
<dbReference type="Pfam" id="PF00632">
    <property type="entry name" value="HECT"/>
    <property type="match status" value="1"/>
</dbReference>
<evidence type="ECO:0000256" key="5">
    <source>
        <dbReference type="ARBA" id="ARBA00022786"/>
    </source>
</evidence>
<accession>A0AA38TBR5</accession>
<evidence type="ECO:0000256" key="1">
    <source>
        <dbReference type="ARBA" id="ARBA00000885"/>
    </source>
</evidence>
<comment type="caution">
    <text evidence="8">The sequence shown here is derived from an EMBL/GenBank/DDBJ whole genome shotgun (WGS) entry which is preliminary data.</text>
</comment>
<keyword evidence="9" id="KW-1185">Reference proteome</keyword>
<dbReference type="InterPro" id="IPR000569">
    <property type="entry name" value="HECT_dom"/>
</dbReference>
<organism evidence="8 9">
    <name type="scientific">Centaurea solstitialis</name>
    <name type="common">yellow star-thistle</name>
    <dbReference type="NCBI Taxonomy" id="347529"/>
    <lineage>
        <taxon>Eukaryota</taxon>
        <taxon>Viridiplantae</taxon>
        <taxon>Streptophyta</taxon>
        <taxon>Embryophyta</taxon>
        <taxon>Tracheophyta</taxon>
        <taxon>Spermatophyta</taxon>
        <taxon>Magnoliopsida</taxon>
        <taxon>eudicotyledons</taxon>
        <taxon>Gunneridae</taxon>
        <taxon>Pentapetalae</taxon>
        <taxon>asterids</taxon>
        <taxon>campanulids</taxon>
        <taxon>Asterales</taxon>
        <taxon>Asteraceae</taxon>
        <taxon>Carduoideae</taxon>
        <taxon>Cardueae</taxon>
        <taxon>Centaureinae</taxon>
        <taxon>Centaurea</taxon>
    </lineage>
</organism>
<evidence type="ECO:0000259" key="7">
    <source>
        <dbReference type="PROSITE" id="PS50237"/>
    </source>
</evidence>
<feature type="domain" description="HECT" evidence="7">
    <location>
        <begin position="352"/>
        <end position="555"/>
    </location>
</feature>
<comment type="catalytic activity">
    <reaction evidence="1">
        <text>S-ubiquitinyl-[E2 ubiquitin-conjugating enzyme]-L-cysteine + [acceptor protein]-L-lysine = [E2 ubiquitin-conjugating enzyme]-L-cysteine + N(6)-ubiquitinyl-[acceptor protein]-L-lysine.</text>
        <dbReference type="EC" id="2.3.2.26"/>
    </reaction>
</comment>
<dbReference type="PANTHER" id="PTHR11254:SF424">
    <property type="entry name" value="E3 UBIQUITIN-PROTEIN LIGASE UPL5"/>
    <property type="match status" value="1"/>
</dbReference>
<evidence type="ECO:0000313" key="8">
    <source>
        <dbReference type="EMBL" id="KAJ9558013.1"/>
    </source>
</evidence>
<dbReference type="SUPFAM" id="SSF56204">
    <property type="entry name" value="Hect, E3 ligase catalytic domain"/>
    <property type="match status" value="1"/>
</dbReference>
<dbReference type="Gene3D" id="3.90.1750.10">
    <property type="entry name" value="Hect, E3 ligase catalytic domains"/>
    <property type="match status" value="1"/>
</dbReference>
<keyword evidence="5 6" id="KW-0833">Ubl conjugation pathway</keyword>
<evidence type="ECO:0000256" key="6">
    <source>
        <dbReference type="PROSITE-ProRule" id="PRU00104"/>
    </source>
</evidence>
<dbReference type="GO" id="GO:0006511">
    <property type="term" value="P:ubiquitin-dependent protein catabolic process"/>
    <property type="evidence" value="ECO:0007669"/>
    <property type="project" value="TreeGrafter"/>
</dbReference>
<sequence>MVCVRRFCKGEPEVSADFVKSKLMEFVSMIPRNESIDVGLAGSLLEIFTSSCVSQVLVMLYTCQDIRSKECARESIQELVNYISFMFPQSVSSHCAPILLGFCKLLRKSFPHNDPLYKLCTSRFGKMVKDANNFHGSNNRVIREFQEMFPSIADTATMISEGLVSNMESLRNSGPQATTISFFKGYLDQLKFGVREQVSFPIPMPSYSELMDHPNKFKFLYILFDDLLTIVLMCLDTMEEWIEKKEEGAFPHYLVILKELHDISKLYQGGEDYFWSNLRDNTVSLCYLILRYAKRGEDYEWLLEHKDMLNFESRRHLMRLLLPRMDGLHPYVILIDRSRLLVDSFDDIAHAEPDSLHVELSVRFKNEEAVGHGVLREWFFLVCQEIFNPKNGLFVPCPNDQIRFFPKQASKWDMMHLEYYKFAGRVIALALMNIIQVGIAFERSFFMQLAGNSICLEDIRDADPFLYSSCHHILDLDPLKVDQDVLGLTFVWSINESGSVKDVELCPGGKNIIVNSRNRKKYVDLLIHHSFVVSVAEQITHFARGFSDIVGEERI</sequence>
<dbReference type="Proteomes" id="UP001172457">
    <property type="component" value="Chromosome 3"/>
</dbReference>
<reference evidence="8" key="1">
    <citation type="submission" date="2023-03" db="EMBL/GenBank/DDBJ databases">
        <title>Chromosome-scale reference genome and RAD-based genetic map of yellow starthistle (Centaurea solstitialis) reveal putative structural variation and QTLs associated with invader traits.</title>
        <authorList>
            <person name="Reatini B."/>
            <person name="Cang F.A."/>
            <person name="Jiang Q."/>
            <person name="Mckibben M.T.W."/>
            <person name="Barker M.S."/>
            <person name="Rieseberg L.H."/>
            <person name="Dlugosch K.M."/>
        </authorList>
    </citation>
    <scope>NUCLEOTIDE SEQUENCE</scope>
    <source>
        <strain evidence="8">CAN-66</strain>
        <tissue evidence="8">Leaf</tissue>
    </source>
</reference>
<keyword evidence="4" id="KW-0808">Transferase</keyword>
<gene>
    <name evidence="8" type="ORF">OSB04_012627</name>
</gene>
<dbReference type="InterPro" id="IPR035983">
    <property type="entry name" value="Hect_E3_ubiquitin_ligase"/>
</dbReference>
<dbReference type="GO" id="GO:0005737">
    <property type="term" value="C:cytoplasm"/>
    <property type="evidence" value="ECO:0007669"/>
    <property type="project" value="TreeGrafter"/>
</dbReference>
<comment type="caution">
    <text evidence="6">Lacks conserved residue(s) required for the propagation of feature annotation.</text>
</comment>
<evidence type="ECO:0000313" key="9">
    <source>
        <dbReference type="Proteomes" id="UP001172457"/>
    </source>
</evidence>
<evidence type="ECO:0000256" key="4">
    <source>
        <dbReference type="ARBA" id="ARBA00022679"/>
    </source>
</evidence>
<dbReference type="GO" id="GO:0061630">
    <property type="term" value="F:ubiquitin protein ligase activity"/>
    <property type="evidence" value="ECO:0007669"/>
    <property type="project" value="UniProtKB-EC"/>
</dbReference>
<dbReference type="PROSITE" id="PS50237">
    <property type="entry name" value="HECT"/>
    <property type="match status" value="1"/>
</dbReference>
<dbReference type="InterPro" id="IPR050409">
    <property type="entry name" value="E3_ubiq-protein_ligase"/>
</dbReference>
<evidence type="ECO:0000256" key="2">
    <source>
        <dbReference type="ARBA" id="ARBA00004906"/>
    </source>
</evidence>
<dbReference type="EMBL" id="JARYMX010000003">
    <property type="protein sequence ID" value="KAJ9558013.1"/>
    <property type="molecule type" value="Genomic_DNA"/>
</dbReference>
<name>A0AA38TBR5_9ASTR</name>
<dbReference type="GO" id="GO:0000209">
    <property type="term" value="P:protein polyubiquitination"/>
    <property type="evidence" value="ECO:0007669"/>
    <property type="project" value="TreeGrafter"/>
</dbReference>
<protein>
    <recommendedName>
        <fullName evidence="3">HECT-type E3 ubiquitin transferase</fullName>
        <ecNumber evidence="3">2.3.2.26</ecNumber>
    </recommendedName>
</protein>
<dbReference type="EC" id="2.3.2.26" evidence="3"/>
<dbReference type="PANTHER" id="PTHR11254">
    <property type="entry name" value="HECT DOMAIN UBIQUITIN-PROTEIN LIGASE"/>
    <property type="match status" value="1"/>
</dbReference>
<evidence type="ECO:0000256" key="3">
    <source>
        <dbReference type="ARBA" id="ARBA00012485"/>
    </source>
</evidence>